<sequence>MLLEYNQHPESYPANLPTRSRPIGVVVTPMKGLASNIVNEVSKLNISAFSYCHETLSNMQKVGVHLTQEIMECVKWQVTCVDPEHLHNKE</sequence>
<name>A0A0C9WHG9_9AGAR</name>
<reference evidence="1 2" key="1">
    <citation type="submission" date="2014-04" db="EMBL/GenBank/DDBJ databases">
        <authorList>
            <consortium name="DOE Joint Genome Institute"/>
            <person name="Kuo A."/>
            <person name="Kohler A."/>
            <person name="Nagy L.G."/>
            <person name="Floudas D."/>
            <person name="Copeland A."/>
            <person name="Barry K.W."/>
            <person name="Cichocki N."/>
            <person name="Veneault-Fourrey C."/>
            <person name="LaButti K."/>
            <person name="Lindquist E.A."/>
            <person name="Lipzen A."/>
            <person name="Lundell T."/>
            <person name="Morin E."/>
            <person name="Murat C."/>
            <person name="Sun H."/>
            <person name="Tunlid A."/>
            <person name="Henrissat B."/>
            <person name="Grigoriev I.V."/>
            <person name="Hibbett D.S."/>
            <person name="Martin F."/>
            <person name="Nordberg H.P."/>
            <person name="Cantor M.N."/>
            <person name="Hua S.X."/>
        </authorList>
    </citation>
    <scope>NUCLEOTIDE SEQUENCE [LARGE SCALE GENOMIC DNA]</scope>
    <source>
        <strain evidence="1 2">LaAM-08-1</strain>
    </source>
</reference>
<gene>
    <name evidence="1" type="ORF">K443DRAFT_14631</name>
</gene>
<dbReference type="Proteomes" id="UP000054477">
    <property type="component" value="Unassembled WGS sequence"/>
</dbReference>
<organism evidence="1 2">
    <name type="scientific">Laccaria amethystina LaAM-08-1</name>
    <dbReference type="NCBI Taxonomy" id="1095629"/>
    <lineage>
        <taxon>Eukaryota</taxon>
        <taxon>Fungi</taxon>
        <taxon>Dikarya</taxon>
        <taxon>Basidiomycota</taxon>
        <taxon>Agaricomycotina</taxon>
        <taxon>Agaricomycetes</taxon>
        <taxon>Agaricomycetidae</taxon>
        <taxon>Agaricales</taxon>
        <taxon>Agaricineae</taxon>
        <taxon>Hydnangiaceae</taxon>
        <taxon>Laccaria</taxon>
    </lineage>
</organism>
<proteinExistence type="predicted"/>
<dbReference type="EMBL" id="KN839045">
    <property type="protein sequence ID" value="KIJ91174.1"/>
    <property type="molecule type" value="Genomic_DNA"/>
</dbReference>
<dbReference type="HOGENOM" id="CLU_2441217_0_0_1"/>
<evidence type="ECO:0000313" key="2">
    <source>
        <dbReference type="Proteomes" id="UP000054477"/>
    </source>
</evidence>
<accession>A0A0C9WHG9</accession>
<dbReference type="OrthoDB" id="3260945at2759"/>
<evidence type="ECO:0000313" key="1">
    <source>
        <dbReference type="EMBL" id="KIJ91174.1"/>
    </source>
</evidence>
<protein>
    <submittedName>
        <fullName evidence="1">Uncharacterized protein</fullName>
    </submittedName>
</protein>
<reference evidence="2" key="2">
    <citation type="submission" date="2015-01" db="EMBL/GenBank/DDBJ databases">
        <title>Evolutionary Origins and Diversification of the Mycorrhizal Mutualists.</title>
        <authorList>
            <consortium name="DOE Joint Genome Institute"/>
            <consortium name="Mycorrhizal Genomics Consortium"/>
            <person name="Kohler A."/>
            <person name="Kuo A."/>
            <person name="Nagy L.G."/>
            <person name="Floudas D."/>
            <person name="Copeland A."/>
            <person name="Barry K.W."/>
            <person name="Cichocki N."/>
            <person name="Veneault-Fourrey C."/>
            <person name="LaButti K."/>
            <person name="Lindquist E.A."/>
            <person name="Lipzen A."/>
            <person name="Lundell T."/>
            <person name="Morin E."/>
            <person name="Murat C."/>
            <person name="Riley R."/>
            <person name="Ohm R."/>
            <person name="Sun H."/>
            <person name="Tunlid A."/>
            <person name="Henrissat B."/>
            <person name="Grigoriev I.V."/>
            <person name="Hibbett D.S."/>
            <person name="Martin F."/>
        </authorList>
    </citation>
    <scope>NUCLEOTIDE SEQUENCE [LARGE SCALE GENOMIC DNA]</scope>
    <source>
        <strain evidence="2">LaAM-08-1</strain>
    </source>
</reference>
<dbReference type="AlphaFoldDB" id="A0A0C9WHG9"/>
<keyword evidence="2" id="KW-1185">Reference proteome</keyword>